<evidence type="ECO:0000256" key="10">
    <source>
        <dbReference type="RuleBase" id="RU004227"/>
    </source>
</evidence>
<dbReference type="SMART" id="SM00760">
    <property type="entry name" value="Bac_DnaA_C"/>
    <property type="match status" value="1"/>
</dbReference>
<dbReference type="GO" id="GO:0008289">
    <property type="term" value="F:lipid binding"/>
    <property type="evidence" value="ECO:0007669"/>
    <property type="project" value="UniProtKB-KW"/>
</dbReference>
<feature type="region of interest" description="Disordered" evidence="11">
    <location>
        <begin position="96"/>
        <end position="131"/>
    </location>
</feature>
<organism evidence="14 15">
    <name type="scientific">Candidatus Avisuccinivibrio stercorigallinarum</name>
    <dbReference type="NCBI Taxonomy" id="2840704"/>
    <lineage>
        <taxon>Bacteria</taxon>
        <taxon>Pseudomonadati</taxon>
        <taxon>Pseudomonadota</taxon>
        <taxon>Gammaproteobacteria</taxon>
        <taxon>Aeromonadales</taxon>
        <taxon>Succinivibrionaceae</taxon>
        <taxon>Succinivibrionaceae incertae sedis</taxon>
        <taxon>Candidatus Avisuccinivibrio</taxon>
    </lineage>
</organism>
<dbReference type="InterPro" id="IPR013159">
    <property type="entry name" value="DnaA_C"/>
</dbReference>
<dbReference type="PROSITE" id="PS01008">
    <property type="entry name" value="DNAA"/>
    <property type="match status" value="1"/>
</dbReference>
<evidence type="ECO:0000256" key="3">
    <source>
        <dbReference type="ARBA" id="ARBA00022705"/>
    </source>
</evidence>
<gene>
    <name evidence="14" type="primary">dnaA</name>
    <name evidence="14" type="ORF">IAB19_08665</name>
</gene>
<keyword evidence="5 9" id="KW-0067">ATP-binding</keyword>
<name>A0A9D9GR44_9GAMM</name>
<dbReference type="CDD" id="cd06571">
    <property type="entry name" value="Bac_DnaA_C"/>
    <property type="match status" value="1"/>
</dbReference>
<dbReference type="PANTHER" id="PTHR30050:SF2">
    <property type="entry name" value="CHROMOSOMAL REPLICATION INITIATOR PROTEIN DNAA"/>
    <property type="match status" value="1"/>
</dbReference>
<evidence type="ECO:0000313" key="15">
    <source>
        <dbReference type="Proteomes" id="UP000823631"/>
    </source>
</evidence>
<dbReference type="GO" id="GO:0003688">
    <property type="term" value="F:DNA replication origin binding"/>
    <property type="evidence" value="ECO:0007669"/>
    <property type="project" value="UniProtKB-UniRule"/>
</dbReference>
<dbReference type="SUPFAM" id="SSF52540">
    <property type="entry name" value="P-loop containing nucleoside triphosphate hydrolases"/>
    <property type="match status" value="1"/>
</dbReference>
<dbReference type="InterPro" id="IPR020591">
    <property type="entry name" value="Chromosome_initiator_DnaA-like"/>
</dbReference>
<evidence type="ECO:0000256" key="9">
    <source>
        <dbReference type="RuleBase" id="RU000577"/>
    </source>
</evidence>
<comment type="function">
    <text evidence="9">Plays an essential role in the initiation and regulation of chromosomal replication. ATP-DnaA binds to the origin of replication (oriC) to initiate formation of the DNA replication initiation complex once per cell cycle. Binds the DnaA box (a 9 base pair repeat at the origin) and separates the double-stranded (ds)DNA. Forms a right-handed helical filament on oriC DNA; dsDNA binds to the exterior of the filament while single-stranded (ss)DNA is stabiized in the filament's interior. The ATP-DnaA-oriC complex binds and stabilizes one strand of the AT-rich DNA unwinding element (DUE), permitting loading of DNA polymerase. After initiation quickly degrades to an ADP-DnaA complex that is not apt for DNA replication. Binds acidic phospholipids.</text>
</comment>
<protein>
    <recommendedName>
        <fullName evidence="8 9">Chromosomal replication initiator protein DnaA</fullName>
    </recommendedName>
</protein>
<keyword evidence="6" id="KW-0446">Lipid-binding</keyword>
<dbReference type="Gene3D" id="1.10.8.60">
    <property type="match status" value="1"/>
</dbReference>
<dbReference type="Gene3D" id="3.40.50.300">
    <property type="entry name" value="P-loop containing nucleotide triphosphate hydrolases"/>
    <property type="match status" value="1"/>
</dbReference>
<dbReference type="GO" id="GO:0005524">
    <property type="term" value="F:ATP binding"/>
    <property type="evidence" value="ECO:0007669"/>
    <property type="project" value="UniProtKB-UniRule"/>
</dbReference>
<feature type="compositionally biased region" description="Low complexity" evidence="11">
    <location>
        <begin position="96"/>
        <end position="121"/>
    </location>
</feature>
<dbReference type="AlphaFoldDB" id="A0A9D9GR44"/>
<sequence>MDLIQTWNDAIQRVAAATPDEQDKQIMNLFPTQVSLTIENNMIIFMCSSAFICSLFSKYTSQFYAEVCHLLGRQDMGFSVQIGSVQSALPKTMAPQLQPQGAVQPQLQGQPLQGAPGSLQQNYGENMYGTPRGEYQAATPSLMARQPRYDNYAQGQQGMQEMYEQPQAPAVRLQRPRFMRNDAINPNKTFENYVTDPDNRLLYATAVAVATNPGTSNYNPFYIYGGSGLGKTHLLFAIANRIRQNRPDCSMVYIRAEEFIRHYVESMAKGRQTSFSDQSLHFQDLYTENDVFIVDDIQNFAKSPKTRDTFFEIIAEFIDRPNRQLILASDVAPGNLKDFSARLTSRFGSGVCCEVFPPSAETRTAIVINKCKEIGLTLSDDIVNYVASHIRSNVREIEGALKTLFTQYSIQHSLTYDEAVRILSNLVNASNQVLSMDTIKERVAREFEIQVSSMESAERKKTVSLARSMAMALIRELISTASLKEIGRAFNKDHSSVHEAIQRIESKIKDDPELSARYHRLKLSLKNE</sequence>
<dbReference type="PRINTS" id="PR00051">
    <property type="entry name" value="DNAA"/>
</dbReference>
<evidence type="ECO:0000256" key="6">
    <source>
        <dbReference type="ARBA" id="ARBA00023121"/>
    </source>
</evidence>
<keyword evidence="2" id="KW-0963">Cytoplasm</keyword>
<proteinExistence type="inferred from homology"/>
<dbReference type="GO" id="GO:0005886">
    <property type="term" value="C:plasma membrane"/>
    <property type="evidence" value="ECO:0007669"/>
    <property type="project" value="TreeGrafter"/>
</dbReference>
<keyword evidence="7 9" id="KW-0238">DNA-binding</keyword>
<evidence type="ECO:0000256" key="4">
    <source>
        <dbReference type="ARBA" id="ARBA00022741"/>
    </source>
</evidence>
<reference evidence="14" key="2">
    <citation type="journal article" date="2021" name="PeerJ">
        <title>Extensive microbial diversity within the chicken gut microbiome revealed by metagenomics and culture.</title>
        <authorList>
            <person name="Gilroy R."/>
            <person name="Ravi A."/>
            <person name="Getino M."/>
            <person name="Pursley I."/>
            <person name="Horton D.L."/>
            <person name="Alikhan N.F."/>
            <person name="Baker D."/>
            <person name="Gharbi K."/>
            <person name="Hall N."/>
            <person name="Watson M."/>
            <person name="Adriaenssens E.M."/>
            <person name="Foster-Nyarko E."/>
            <person name="Jarju S."/>
            <person name="Secka A."/>
            <person name="Antonio M."/>
            <person name="Oren A."/>
            <person name="Chaudhuri R.R."/>
            <person name="La Ragione R."/>
            <person name="Hildebrand F."/>
            <person name="Pallen M.J."/>
        </authorList>
    </citation>
    <scope>NUCLEOTIDE SEQUENCE</scope>
    <source>
        <strain evidence="14">17213</strain>
    </source>
</reference>
<evidence type="ECO:0000256" key="7">
    <source>
        <dbReference type="ARBA" id="ARBA00023125"/>
    </source>
</evidence>
<dbReference type="InterPro" id="IPR018312">
    <property type="entry name" value="Chromosome_initiator_DnaA_CS"/>
</dbReference>
<evidence type="ECO:0000256" key="5">
    <source>
        <dbReference type="ARBA" id="ARBA00022840"/>
    </source>
</evidence>
<feature type="domain" description="Chromosomal replication initiator DnaA C-terminal" evidence="13">
    <location>
        <begin position="435"/>
        <end position="504"/>
    </location>
</feature>
<reference evidence="14" key="1">
    <citation type="submission" date="2020-10" db="EMBL/GenBank/DDBJ databases">
        <authorList>
            <person name="Gilroy R."/>
        </authorList>
    </citation>
    <scope>NUCLEOTIDE SEQUENCE</scope>
    <source>
        <strain evidence="14">17213</strain>
    </source>
</reference>
<dbReference type="NCBIfam" id="TIGR00362">
    <property type="entry name" value="DnaA"/>
    <property type="match status" value="1"/>
</dbReference>
<comment type="similarity">
    <text evidence="1 10">Belongs to the DnaA family.</text>
</comment>
<evidence type="ECO:0000259" key="13">
    <source>
        <dbReference type="SMART" id="SM00760"/>
    </source>
</evidence>
<dbReference type="Pfam" id="PF08299">
    <property type="entry name" value="Bac_DnaA_C"/>
    <property type="match status" value="1"/>
</dbReference>
<evidence type="ECO:0000313" key="14">
    <source>
        <dbReference type="EMBL" id="MBO8416437.1"/>
    </source>
</evidence>
<evidence type="ECO:0000256" key="2">
    <source>
        <dbReference type="ARBA" id="ARBA00022490"/>
    </source>
</evidence>
<dbReference type="SMART" id="SM00382">
    <property type="entry name" value="AAA"/>
    <property type="match status" value="1"/>
</dbReference>
<keyword evidence="3 9" id="KW-0235">DNA replication</keyword>
<keyword evidence="4 9" id="KW-0547">Nucleotide-binding</keyword>
<dbReference type="GO" id="GO:0006270">
    <property type="term" value="P:DNA replication initiation"/>
    <property type="evidence" value="ECO:0007669"/>
    <property type="project" value="UniProtKB-UniRule"/>
</dbReference>
<dbReference type="GO" id="GO:0006275">
    <property type="term" value="P:regulation of DNA replication"/>
    <property type="evidence" value="ECO:0007669"/>
    <property type="project" value="UniProtKB-UniRule"/>
</dbReference>
<dbReference type="Pfam" id="PF00308">
    <property type="entry name" value="Bac_DnaA"/>
    <property type="match status" value="1"/>
</dbReference>
<dbReference type="Proteomes" id="UP000823631">
    <property type="component" value="Unassembled WGS sequence"/>
</dbReference>
<dbReference type="SUPFAM" id="SSF48295">
    <property type="entry name" value="TrpR-like"/>
    <property type="match status" value="1"/>
</dbReference>
<dbReference type="EMBL" id="JADINH010000174">
    <property type="protein sequence ID" value="MBO8416437.1"/>
    <property type="molecule type" value="Genomic_DNA"/>
</dbReference>
<dbReference type="InterPro" id="IPR001957">
    <property type="entry name" value="Chromosome_initiator_DnaA"/>
</dbReference>
<dbReference type="InterPro" id="IPR010921">
    <property type="entry name" value="Trp_repressor/repl_initiator"/>
</dbReference>
<evidence type="ECO:0000259" key="12">
    <source>
        <dbReference type="SMART" id="SM00382"/>
    </source>
</evidence>
<comment type="caution">
    <text evidence="14">The sequence shown here is derived from an EMBL/GenBank/DDBJ whole genome shotgun (WGS) entry which is preliminary data.</text>
</comment>
<dbReference type="InterPro" id="IPR013317">
    <property type="entry name" value="DnaA_dom"/>
</dbReference>
<evidence type="ECO:0000256" key="11">
    <source>
        <dbReference type="SAM" id="MobiDB-lite"/>
    </source>
</evidence>
<accession>A0A9D9GR44</accession>
<dbReference type="PANTHER" id="PTHR30050">
    <property type="entry name" value="CHROMOSOMAL REPLICATION INITIATOR PROTEIN DNAA"/>
    <property type="match status" value="1"/>
</dbReference>
<dbReference type="CDD" id="cd00009">
    <property type="entry name" value="AAA"/>
    <property type="match status" value="1"/>
</dbReference>
<dbReference type="InterPro" id="IPR027417">
    <property type="entry name" value="P-loop_NTPase"/>
</dbReference>
<dbReference type="Gene3D" id="1.10.1750.10">
    <property type="match status" value="1"/>
</dbReference>
<dbReference type="InterPro" id="IPR003593">
    <property type="entry name" value="AAA+_ATPase"/>
</dbReference>
<feature type="domain" description="AAA+ ATPase" evidence="12">
    <location>
        <begin position="217"/>
        <end position="353"/>
    </location>
</feature>
<evidence type="ECO:0000256" key="1">
    <source>
        <dbReference type="ARBA" id="ARBA00006583"/>
    </source>
</evidence>
<evidence type="ECO:0000256" key="8">
    <source>
        <dbReference type="NCBIfam" id="TIGR00362"/>
    </source>
</evidence>